<proteinExistence type="predicted"/>
<dbReference type="PANTHER" id="PTHR10000:SF8">
    <property type="entry name" value="HAD SUPERFAMILY HYDROLASE-LIKE, TYPE 3"/>
    <property type="match status" value="1"/>
</dbReference>
<name>A0AA97AHH5_9CYAN</name>
<dbReference type="GO" id="GO:0005829">
    <property type="term" value="C:cytosol"/>
    <property type="evidence" value="ECO:0007669"/>
    <property type="project" value="TreeGrafter"/>
</dbReference>
<protein>
    <submittedName>
        <fullName evidence="1">HAD family phosphatase</fullName>
    </submittedName>
</protein>
<reference evidence="1" key="1">
    <citation type="submission" date="2020-05" db="EMBL/GenBank/DDBJ databases">
        <authorList>
            <person name="Zhu T."/>
            <person name="Keshari N."/>
            <person name="Lu X."/>
        </authorList>
    </citation>
    <scope>NUCLEOTIDE SEQUENCE</scope>
    <source>
        <strain evidence="1">NK1-12</strain>
    </source>
</reference>
<dbReference type="InterPro" id="IPR006379">
    <property type="entry name" value="HAD-SF_hydro_IIB"/>
</dbReference>
<dbReference type="InterPro" id="IPR023214">
    <property type="entry name" value="HAD_sf"/>
</dbReference>
<dbReference type="Gene3D" id="3.40.50.1000">
    <property type="entry name" value="HAD superfamily/HAD-like"/>
    <property type="match status" value="1"/>
</dbReference>
<organism evidence="1">
    <name type="scientific">Leptolyngbya sp. NK1-12</name>
    <dbReference type="NCBI Taxonomy" id="2547451"/>
    <lineage>
        <taxon>Bacteria</taxon>
        <taxon>Bacillati</taxon>
        <taxon>Cyanobacteriota</taxon>
        <taxon>Cyanophyceae</taxon>
        <taxon>Leptolyngbyales</taxon>
        <taxon>Leptolyngbyaceae</taxon>
        <taxon>Leptolyngbya group</taxon>
        <taxon>Leptolyngbya</taxon>
    </lineage>
</organism>
<sequence>MSYLALATDYDGTLATEGRVEPETLVALERWRATGRHLILVTGRMLDDLLTILPQYAPLELFDWLVAENGAVLYDPGQAEVKLLTTPPPPEFVQQLRTRIGTGSRIFGAAPSGEFGQQIQTGQLDPFAQGRIIVATWQPYEQEAEQLIQEMGLPLQIILNKRAVMILPQGVDKAFGLKAVLPELNLAPAQVVGVGDAENDCHFLEVCGFAAAVANALPLVKAQANWIASQARGAGVVELIEHLLQN</sequence>
<dbReference type="Gene3D" id="3.90.1070.10">
    <property type="match status" value="1"/>
</dbReference>
<dbReference type="InterPro" id="IPR036412">
    <property type="entry name" value="HAD-like_sf"/>
</dbReference>
<dbReference type="PANTHER" id="PTHR10000">
    <property type="entry name" value="PHOSPHOSERINE PHOSPHATASE"/>
    <property type="match status" value="1"/>
</dbReference>
<dbReference type="EMBL" id="CP053586">
    <property type="protein sequence ID" value="WNZ25470.1"/>
    <property type="molecule type" value="Genomic_DNA"/>
</dbReference>
<dbReference type="NCBIfam" id="TIGR01484">
    <property type="entry name" value="HAD-SF-IIB"/>
    <property type="match status" value="1"/>
</dbReference>
<dbReference type="Pfam" id="PF08282">
    <property type="entry name" value="Hydrolase_3"/>
    <property type="match status" value="2"/>
</dbReference>
<dbReference type="RefSeq" id="WP_316431620.1">
    <property type="nucleotide sequence ID" value="NZ_CP053586.1"/>
</dbReference>
<dbReference type="GO" id="GO:0016791">
    <property type="term" value="F:phosphatase activity"/>
    <property type="evidence" value="ECO:0007669"/>
    <property type="project" value="TreeGrafter"/>
</dbReference>
<accession>A0AA97AHH5</accession>
<dbReference type="SUPFAM" id="SSF56784">
    <property type="entry name" value="HAD-like"/>
    <property type="match status" value="1"/>
</dbReference>
<dbReference type="AlphaFoldDB" id="A0AA97AHH5"/>
<dbReference type="GO" id="GO:0000287">
    <property type="term" value="F:magnesium ion binding"/>
    <property type="evidence" value="ECO:0007669"/>
    <property type="project" value="TreeGrafter"/>
</dbReference>
<gene>
    <name evidence="1" type="ORF">HJG54_23180</name>
</gene>
<evidence type="ECO:0000313" key="1">
    <source>
        <dbReference type="EMBL" id="WNZ25470.1"/>
    </source>
</evidence>